<name>A0A7S2T8K3_9CHLO</name>
<reference evidence="2" key="1">
    <citation type="submission" date="2021-01" db="EMBL/GenBank/DDBJ databases">
        <authorList>
            <person name="Corre E."/>
            <person name="Pelletier E."/>
            <person name="Niang G."/>
            <person name="Scheremetjew M."/>
            <person name="Finn R."/>
            <person name="Kale V."/>
            <person name="Holt S."/>
            <person name="Cochrane G."/>
            <person name="Meng A."/>
            <person name="Brown T."/>
            <person name="Cohen L."/>
        </authorList>
    </citation>
    <scope>NUCLEOTIDE SEQUENCE</scope>
    <source>
        <strain evidence="2">RCC2335</strain>
    </source>
</reference>
<protein>
    <submittedName>
        <fullName evidence="2">Uncharacterized protein</fullName>
    </submittedName>
</protein>
<evidence type="ECO:0000313" key="2">
    <source>
        <dbReference type="EMBL" id="CAD9722161.1"/>
    </source>
</evidence>
<accession>A0A7S2T8K3</accession>
<evidence type="ECO:0000256" key="1">
    <source>
        <dbReference type="SAM" id="MobiDB-lite"/>
    </source>
</evidence>
<dbReference type="AlphaFoldDB" id="A0A7S2T8K3"/>
<dbReference type="EMBL" id="HBHM01001819">
    <property type="protein sequence ID" value="CAD9722161.1"/>
    <property type="molecule type" value="Transcribed_RNA"/>
</dbReference>
<sequence length="439" mass="44974">MAARVAGDCARGALSSTPASTCPRRSRRAGAAERGKRLLVSRRDILSGTSVAMGLKVSRPSSSARAASGAAPGEATVAYEDTMVSIGSQQIPVAVWAPSAGVGGSPPGTSKSRLEVQVQEATGGTSTSTTEHEQGGKGVAGYQHSISIAKIASVLFRLGRRLPTLFDQSMALDPAPWVFRGELTAPEGGYTKAVVLCHGYLGSRYDLVDFAEALARAGWLVLSPEFAEALSNPTTLPKASVDGVGVGADRSQIMAAVLDDVALGRFGVPRGRVALVGHSAGAGTAVTTEGEFLARVAIGGFRKPLQPDLARILAAPLLVVASSNDSVIGLAGIQAAVSSLGVPTREFTSGSDLAVGLGEAGEDGTAFIKFEGEGAPCHISFLSSRTNMAMVGVLSPLLPVARALGVPLLDFDVYDQTRDSDAVAADLVPAVIGWLNKAK</sequence>
<dbReference type="InterPro" id="IPR029058">
    <property type="entry name" value="AB_hydrolase_fold"/>
</dbReference>
<feature type="region of interest" description="Disordered" evidence="1">
    <location>
        <begin position="119"/>
        <end position="138"/>
    </location>
</feature>
<feature type="region of interest" description="Disordered" evidence="1">
    <location>
        <begin position="12"/>
        <end position="35"/>
    </location>
</feature>
<proteinExistence type="predicted"/>
<organism evidence="2">
    <name type="scientific">Chloropicon roscoffensis</name>
    <dbReference type="NCBI Taxonomy" id="1461544"/>
    <lineage>
        <taxon>Eukaryota</taxon>
        <taxon>Viridiplantae</taxon>
        <taxon>Chlorophyta</taxon>
        <taxon>Chloropicophyceae</taxon>
        <taxon>Chloropicales</taxon>
        <taxon>Chloropicaceae</taxon>
        <taxon>Chloropicon</taxon>
    </lineage>
</organism>
<dbReference type="Gene3D" id="3.40.50.1820">
    <property type="entry name" value="alpha/beta hydrolase"/>
    <property type="match status" value="1"/>
</dbReference>
<gene>
    <name evidence="2" type="ORF">CROS1312_LOCUS1429</name>
</gene>
<dbReference type="SUPFAM" id="SSF53474">
    <property type="entry name" value="alpha/beta-Hydrolases"/>
    <property type="match status" value="1"/>
</dbReference>